<dbReference type="PANTHER" id="PTHR33927:SF1">
    <property type="entry name" value="TRANSMEMBRANE PROTEIN"/>
    <property type="match status" value="1"/>
</dbReference>
<evidence type="ECO:0000256" key="1">
    <source>
        <dbReference type="SAM" id="Phobius"/>
    </source>
</evidence>
<dbReference type="Proteomes" id="UP001180020">
    <property type="component" value="Unassembled WGS sequence"/>
</dbReference>
<evidence type="ECO:0000313" key="3">
    <source>
        <dbReference type="Proteomes" id="UP001180020"/>
    </source>
</evidence>
<keyword evidence="1" id="KW-0812">Transmembrane</keyword>
<feature type="transmembrane region" description="Helical" evidence="1">
    <location>
        <begin position="94"/>
        <end position="116"/>
    </location>
</feature>
<dbReference type="InterPro" id="IPR052979">
    <property type="entry name" value="Adenylate-forming_domain"/>
</dbReference>
<reference evidence="2" key="1">
    <citation type="journal article" date="2023" name="Nat. Commun.">
        <title>Diploid and tetraploid genomes of Acorus and the evolution of monocots.</title>
        <authorList>
            <person name="Ma L."/>
            <person name="Liu K.W."/>
            <person name="Li Z."/>
            <person name="Hsiao Y.Y."/>
            <person name="Qi Y."/>
            <person name="Fu T."/>
            <person name="Tang G.D."/>
            <person name="Zhang D."/>
            <person name="Sun W.H."/>
            <person name="Liu D.K."/>
            <person name="Li Y."/>
            <person name="Chen G.Z."/>
            <person name="Liu X.D."/>
            <person name="Liao X.Y."/>
            <person name="Jiang Y.T."/>
            <person name="Yu X."/>
            <person name="Hao Y."/>
            <person name="Huang J."/>
            <person name="Zhao X.W."/>
            <person name="Ke S."/>
            <person name="Chen Y.Y."/>
            <person name="Wu W.L."/>
            <person name="Hsu J.L."/>
            <person name="Lin Y.F."/>
            <person name="Huang M.D."/>
            <person name="Li C.Y."/>
            <person name="Huang L."/>
            <person name="Wang Z.W."/>
            <person name="Zhao X."/>
            <person name="Zhong W.Y."/>
            <person name="Peng D.H."/>
            <person name="Ahmad S."/>
            <person name="Lan S."/>
            <person name="Zhang J.S."/>
            <person name="Tsai W.C."/>
            <person name="Van de Peer Y."/>
            <person name="Liu Z.J."/>
        </authorList>
    </citation>
    <scope>NUCLEOTIDE SEQUENCE</scope>
    <source>
        <strain evidence="2">CP</strain>
    </source>
</reference>
<organism evidence="2 3">
    <name type="scientific">Acorus calamus</name>
    <name type="common">Sweet flag</name>
    <dbReference type="NCBI Taxonomy" id="4465"/>
    <lineage>
        <taxon>Eukaryota</taxon>
        <taxon>Viridiplantae</taxon>
        <taxon>Streptophyta</taxon>
        <taxon>Embryophyta</taxon>
        <taxon>Tracheophyta</taxon>
        <taxon>Spermatophyta</taxon>
        <taxon>Magnoliopsida</taxon>
        <taxon>Liliopsida</taxon>
        <taxon>Acoraceae</taxon>
        <taxon>Acorus</taxon>
    </lineage>
</organism>
<keyword evidence="1" id="KW-0472">Membrane</keyword>
<name>A0AAV9DRY4_ACOCL</name>
<sequence>MSCPSESSHFCVEDPNQTSLDEDIEDQVNQASEKEVSNPQGKKRNQSRLSIILFDQGLFTVYKRLFLLSFTLNAALVSLVASGRFDYAKRHTALFTMANILIFTLSHSEAFLRLLFSLSVVTLRRLPLPLKTAATSFL</sequence>
<evidence type="ECO:0000313" key="2">
    <source>
        <dbReference type="EMBL" id="KAK1303450.1"/>
    </source>
</evidence>
<dbReference type="PANTHER" id="PTHR33927">
    <property type="entry name" value="TRANSMEMBRANE PROTEIN"/>
    <property type="match status" value="1"/>
</dbReference>
<dbReference type="AlphaFoldDB" id="A0AAV9DRY4"/>
<proteinExistence type="predicted"/>
<gene>
    <name evidence="2" type="ORF">QJS10_CPB11g00241</name>
</gene>
<dbReference type="EMBL" id="JAUJYO010000011">
    <property type="protein sequence ID" value="KAK1303450.1"/>
    <property type="molecule type" value="Genomic_DNA"/>
</dbReference>
<protein>
    <submittedName>
        <fullName evidence="2">Uncharacterized protein</fullName>
    </submittedName>
</protein>
<reference evidence="2" key="2">
    <citation type="submission" date="2023-06" db="EMBL/GenBank/DDBJ databases">
        <authorList>
            <person name="Ma L."/>
            <person name="Liu K.-W."/>
            <person name="Li Z."/>
            <person name="Hsiao Y.-Y."/>
            <person name="Qi Y."/>
            <person name="Fu T."/>
            <person name="Tang G."/>
            <person name="Zhang D."/>
            <person name="Sun W.-H."/>
            <person name="Liu D.-K."/>
            <person name="Li Y."/>
            <person name="Chen G.-Z."/>
            <person name="Liu X.-D."/>
            <person name="Liao X.-Y."/>
            <person name="Jiang Y.-T."/>
            <person name="Yu X."/>
            <person name="Hao Y."/>
            <person name="Huang J."/>
            <person name="Zhao X.-W."/>
            <person name="Ke S."/>
            <person name="Chen Y.-Y."/>
            <person name="Wu W.-L."/>
            <person name="Hsu J.-L."/>
            <person name="Lin Y.-F."/>
            <person name="Huang M.-D."/>
            <person name="Li C.-Y."/>
            <person name="Huang L."/>
            <person name="Wang Z.-W."/>
            <person name="Zhao X."/>
            <person name="Zhong W.-Y."/>
            <person name="Peng D.-H."/>
            <person name="Ahmad S."/>
            <person name="Lan S."/>
            <person name="Zhang J.-S."/>
            <person name="Tsai W.-C."/>
            <person name="Van De Peer Y."/>
            <person name="Liu Z.-J."/>
        </authorList>
    </citation>
    <scope>NUCLEOTIDE SEQUENCE</scope>
    <source>
        <strain evidence="2">CP</strain>
        <tissue evidence="2">Leaves</tissue>
    </source>
</reference>
<keyword evidence="1" id="KW-1133">Transmembrane helix</keyword>
<feature type="transmembrane region" description="Helical" evidence="1">
    <location>
        <begin position="65"/>
        <end position="82"/>
    </location>
</feature>
<keyword evidence="3" id="KW-1185">Reference proteome</keyword>
<accession>A0AAV9DRY4</accession>
<comment type="caution">
    <text evidence="2">The sequence shown here is derived from an EMBL/GenBank/DDBJ whole genome shotgun (WGS) entry which is preliminary data.</text>
</comment>